<dbReference type="GO" id="GO:0003676">
    <property type="term" value="F:nucleic acid binding"/>
    <property type="evidence" value="ECO:0007669"/>
    <property type="project" value="InterPro"/>
</dbReference>
<protein>
    <recommendedName>
        <fullName evidence="1">Integrase catalytic domain-containing protein</fullName>
    </recommendedName>
</protein>
<dbReference type="InterPro" id="IPR041588">
    <property type="entry name" value="Integrase_H2C2"/>
</dbReference>
<proteinExistence type="predicted"/>
<dbReference type="Pfam" id="PF00665">
    <property type="entry name" value="rve"/>
    <property type="match status" value="1"/>
</dbReference>
<organism evidence="2">
    <name type="scientific">Graphocephala atropunctata</name>
    <dbReference type="NCBI Taxonomy" id="36148"/>
    <lineage>
        <taxon>Eukaryota</taxon>
        <taxon>Metazoa</taxon>
        <taxon>Ecdysozoa</taxon>
        <taxon>Arthropoda</taxon>
        <taxon>Hexapoda</taxon>
        <taxon>Insecta</taxon>
        <taxon>Pterygota</taxon>
        <taxon>Neoptera</taxon>
        <taxon>Paraneoptera</taxon>
        <taxon>Hemiptera</taxon>
        <taxon>Auchenorrhyncha</taxon>
        <taxon>Membracoidea</taxon>
        <taxon>Cicadellidae</taxon>
        <taxon>Cicadellinae</taxon>
        <taxon>Cicadellini</taxon>
        <taxon>Graphocephala</taxon>
    </lineage>
</organism>
<accession>A0A1B6KX64</accession>
<dbReference type="InterPro" id="IPR001584">
    <property type="entry name" value="Integrase_cat-core"/>
</dbReference>
<dbReference type="Gene3D" id="3.30.420.10">
    <property type="entry name" value="Ribonuclease H-like superfamily/Ribonuclease H"/>
    <property type="match status" value="1"/>
</dbReference>
<evidence type="ECO:0000313" key="2">
    <source>
        <dbReference type="EMBL" id="JAT16028.1"/>
    </source>
</evidence>
<name>A0A1B6KX64_9HEMI</name>
<dbReference type="PROSITE" id="PS50994">
    <property type="entry name" value="INTEGRASE"/>
    <property type="match status" value="1"/>
</dbReference>
<dbReference type="Pfam" id="PF17921">
    <property type="entry name" value="Integrase_H2C2"/>
    <property type="match status" value="1"/>
</dbReference>
<dbReference type="PANTHER" id="PTHR47266">
    <property type="entry name" value="ENDONUCLEASE-RELATED"/>
    <property type="match status" value="1"/>
</dbReference>
<dbReference type="AlphaFoldDB" id="A0A1B6KX64"/>
<feature type="non-terminal residue" evidence="2">
    <location>
        <position position="138"/>
    </location>
</feature>
<dbReference type="InterPro" id="IPR036397">
    <property type="entry name" value="RNaseH_sf"/>
</dbReference>
<sequence>EHHDAATAGHLGVFKTFKRIQRLYYWPKMRPDITKYVRNCQVCQRVKYDQDRPAGFLGARRGANEPWTMLAADLMGPFPRSSKGYKYLLVVVDTFTKFTLLFPLRAATSASVARHLLEDVFMIYGVPRYLICDNGSEF</sequence>
<dbReference type="FunFam" id="1.10.340.70:FF:000001">
    <property type="entry name" value="Retrovirus-related Pol polyprotein from transposon gypsy-like Protein"/>
    <property type="match status" value="1"/>
</dbReference>
<dbReference type="Gene3D" id="1.10.340.70">
    <property type="match status" value="1"/>
</dbReference>
<dbReference type="EMBL" id="GEBQ01023949">
    <property type="protein sequence ID" value="JAT16028.1"/>
    <property type="molecule type" value="Transcribed_RNA"/>
</dbReference>
<dbReference type="SUPFAM" id="SSF53098">
    <property type="entry name" value="Ribonuclease H-like"/>
    <property type="match status" value="1"/>
</dbReference>
<evidence type="ECO:0000259" key="1">
    <source>
        <dbReference type="PROSITE" id="PS50994"/>
    </source>
</evidence>
<feature type="domain" description="Integrase catalytic" evidence="1">
    <location>
        <begin position="62"/>
        <end position="138"/>
    </location>
</feature>
<dbReference type="GO" id="GO:0015074">
    <property type="term" value="P:DNA integration"/>
    <property type="evidence" value="ECO:0007669"/>
    <property type="project" value="InterPro"/>
</dbReference>
<dbReference type="InterPro" id="IPR012337">
    <property type="entry name" value="RNaseH-like_sf"/>
</dbReference>
<gene>
    <name evidence="2" type="ORF">g.50294</name>
</gene>
<reference evidence="2" key="1">
    <citation type="submission" date="2015-11" db="EMBL/GenBank/DDBJ databases">
        <title>De novo transcriptome assembly of four potential Pierce s Disease insect vectors from Arizona vineyards.</title>
        <authorList>
            <person name="Tassone E.E."/>
        </authorList>
    </citation>
    <scope>NUCLEOTIDE SEQUENCE</scope>
</reference>
<dbReference type="InterPro" id="IPR052160">
    <property type="entry name" value="Gypsy_RT_Integrase-like"/>
</dbReference>
<feature type="non-terminal residue" evidence="2">
    <location>
        <position position="1"/>
    </location>
</feature>